<feature type="non-terminal residue" evidence="3">
    <location>
        <position position="1"/>
    </location>
</feature>
<evidence type="ECO:0000256" key="1">
    <source>
        <dbReference type="SAM" id="MobiDB-lite"/>
    </source>
</evidence>
<reference evidence="3" key="1">
    <citation type="submission" date="2014-12" db="EMBL/GenBank/DDBJ databases">
        <title>Insight into the proteome of Arion vulgaris.</title>
        <authorList>
            <person name="Aradska J."/>
            <person name="Bulat T."/>
            <person name="Smidak R."/>
            <person name="Sarate P."/>
            <person name="Gangsoo J."/>
            <person name="Sialana F."/>
            <person name="Bilban M."/>
            <person name="Lubec G."/>
        </authorList>
    </citation>
    <scope>NUCLEOTIDE SEQUENCE</scope>
    <source>
        <tissue evidence="3">Skin</tissue>
    </source>
</reference>
<accession>A0A0B6YNY2</accession>
<feature type="non-terminal residue" evidence="3">
    <location>
        <position position="73"/>
    </location>
</feature>
<dbReference type="InterPro" id="IPR056598">
    <property type="entry name" value="FKBP-15_dom"/>
</dbReference>
<name>A0A0B6YNY2_9EUPU</name>
<feature type="region of interest" description="Disordered" evidence="1">
    <location>
        <begin position="13"/>
        <end position="50"/>
    </location>
</feature>
<sequence length="73" mass="8663">AIRDQKQFRKTLEAKMASHQEELSDLRSAKDTLERNLSEGKRKTAEDRKKIEEDLEDSKRNYEITVQDLQEKL</sequence>
<proteinExistence type="predicted"/>
<feature type="domain" description="FK506-binding protein 15-like" evidence="2">
    <location>
        <begin position="2"/>
        <end position="73"/>
    </location>
</feature>
<evidence type="ECO:0000259" key="2">
    <source>
        <dbReference type="Pfam" id="PF23649"/>
    </source>
</evidence>
<dbReference type="PANTHER" id="PTHR44927:SF1">
    <property type="entry name" value="FK506-BINDING PROTEIN 15"/>
    <property type="match status" value="1"/>
</dbReference>
<organism evidence="3">
    <name type="scientific">Arion vulgaris</name>
    <dbReference type="NCBI Taxonomy" id="1028688"/>
    <lineage>
        <taxon>Eukaryota</taxon>
        <taxon>Metazoa</taxon>
        <taxon>Spiralia</taxon>
        <taxon>Lophotrochozoa</taxon>
        <taxon>Mollusca</taxon>
        <taxon>Gastropoda</taxon>
        <taxon>Heterobranchia</taxon>
        <taxon>Euthyneura</taxon>
        <taxon>Panpulmonata</taxon>
        <taxon>Eupulmonata</taxon>
        <taxon>Stylommatophora</taxon>
        <taxon>Helicina</taxon>
        <taxon>Arionoidea</taxon>
        <taxon>Arionidae</taxon>
        <taxon>Arion</taxon>
    </lineage>
</organism>
<dbReference type="EMBL" id="HACG01010345">
    <property type="protein sequence ID" value="CEK57210.1"/>
    <property type="molecule type" value="Transcribed_RNA"/>
</dbReference>
<protein>
    <recommendedName>
        <fullName evidence="2">FK506-binding protein 15-like domain-containing protein</fullName>
    </recommendedName>
</protein>
<dbReference type="Pfam" id="PF23649">
    <property type="entry name" value="FKBP15"/>
    <property type="match status" value="1"/>
</dbReference>
<evidence type="ECO:0000313" key="3">
    <source>
        <dbReference type="EMBL" id="CEK57210.1"/>
    </source>
</evidence>
<gene>
    <name evidence="3" type="primary">ORF29562</name>
</gene>
<dbReference type="AlphaFoldDB" id="A0A0B6YNY2"/>
<dbReference type="PANTHER" id="PTHR44927">
    <property type="entry name" value="FK506-BINDING PROTEIN 15"/>
    <property type="match status" value="1"/>
</dbReference>